<evidence type="ECO:0000259" key="4">
    <source>
        <dbReference type="PROSITE" id="PS51084"/>
    </source>
</evidence>
<evidence type="ECO:0000256" key="2">
    <source>
        <dbReference type="PIRSR" id="PIRSR601310-3"/>
    </source>
</evidence>
<feature type="short sequence motif" description="Histidine triad motif" evidence="2 3">
    <location>
        <begin position="98"/>
        <end position="102"/>
    </location>
</feature>
<dbReference type="PANTHER" id="PTHR23089">
    <property type="entry name" value="HISTIDINE TRIAD HIT PROTEIN"/>
    <property type="match status" value="1"/>
</dbReference>
<dbReference type="Gene3D" id="3.30.428.10">
    <property type="entry name" value="HIT-like"/>
    <property type="match status" value="1"/>
</dbReference>
<name>A0A060JFA0_9MICO</name>
<proteinExistence type="predicted"/>
<dbReference type="eggNOG" id="COG0537">
    <property type="taxonomic scope" value="Bacteria"/>
</dbReference>
<feature type="domain" description="HIT" evidence="4">
    <location>
        <begin position="7"/>
        <end position="113"/>
    </location>
</feature>
<dbReference type="Pfam" id="PF01230">
    <property type="entry name" value="HIT"/>
    <property type="match status" value="1"/>
</dbReference>
<dbReference type="PROSITE" id="PS51084">
    <property type="entry name" value="HIT_2"/>
    <property type="match status" value="1"/>
</dbReference>
<dbReference type="EMBL" id="CP007490">
    <property type="protein sequence ID" value="AIC47430.1"/>
    <property type="molecule type" value="Genomic_DNA"/>
</dbReference>
<evidence type="ECO:0000256" key="1">
    <source>
        <dbReference type="PIRSR" id="PIRSR601310-1"/>
    </source>
</evidence>
<evidence type="ECO:0000313" key="5">
    <source>
        <dbReference type="EMBL" id="AIC47430.1"/>
    </source>
</evidence>
<dbReference type="SUPFAM" id="SSF54197">
    <property type="entry name" value="HIT-like"/>
    <property type="match status" value="1"/>
</dbReference>
<dbReference type="STRING" id="529884.Rhola_00006190"/>
<dbReference type="KEGG" id="rla:Rhola_00006190"/>
<dbReference type="InterPro" id="IPR011146">
    <property type="entry name" value="HIT-like"/>
</dbReference>
<organism evidence="5 6">
    <name type="scientific">Rhodoluna lacicola</name>
    <dbReference type="NCBI Taxonomy" id="529884"/>
    <lineage>
        <taxon>Bacteria</taxon>
        <taxon>Bacillati</taxon>
        <taxon>Actinomycetota</taxon>
        <taxon>Actinomycetes</taxon>
        <taxon>Micrococcales</taxon>
        <taxon>Microbacteriaceae</taxon>
        <taxon>Luna cluster</taxon>
        <taxon>Luna-1 subcluster</taxon>
        <taxon>Rhodoluna</taxon>
    </lineage>
</organism>
<evidence type="ECO:0000256" key="3">
    <source>
        <dbReference type="PROSITE-ProRule" id="PRU00464"/>
    </source>
</evidence>
<dbReference type="GO" id="GO:0016787">
    <property type="term" value="F:hydrolase activity"/>
    <property type="evidence" value="ECO:0007669"/>
    <property type="project" value="UniProtKB-KW"/>
</dbReference>
<dbReference type="Proteomes" id="UP000067708">
    <property type="component" value="Chromosome"/>
</dbReference>
<reference evidence="5 6" key="1">
    <citation type="journal article" date="2014" name="Int. J. Syst. Evol. Microbiol.">
        <title>Rhodoluna lacicola gen. nov., sp. nov., a planktonic freshwater bacterium with stream-lined genome.</title>
        <authorList>
            <person name="Hahn M."/>
            <person name="Schmidt J."/>
            <person name="Taipale S.J."/>
            <person name="Doolittle W.F."/>
            <person name="Koll U."/>
        </authorList>
    </citation>
    <scope>NUCLEOTIDE SEQUENCE [LARGE SCALE GENOMIC DNA]</scope>
    <source>
        <strain evidence="5 6">MWH-Ta8</strain>
    </source>
</reference>
<dbReference type="AlphaFoldDB" id="A0A060JFA0"/>
<dbReference type="InterPro" id="IPR036265">
    <property type="entry name" value="HIT-like_sf"/>
</dbReference>
<dbReference type="OrthoDB" id="9784774at2"/>
<keyword evidence="6" id="KW-1185">Reference proteome</keyword>
<protein>
    <submittedName>
        <fullName evidence="5">Diadenosine tetraphosphate (Ap4A) hydrolase and other HIT family hydrolase</fullName>
    </submittedName>
</protein>
<feature type="active site" description="Tele-AMP-histidine intermediate" evidence="1">
    <location>
        <position position="100"/>
    </location>
</feature>
<dbReference type="PRINTS" id="PR00332">
    <property type="entry name" value="HISTRIAD"/>
</dbReference>
<sequence length="113" mass="12629">MNNQDCIFCRIASKDIQANLVEETEHSLAFWDISPRQPIHILVIPKRHHTNILELTNNAPDELVDLMRLGTRIASDKSSGSFRLSFNTGAEAGQTVFHAHGHLTSKTPKDQLA</sequence>
<gene>
    <name evidence="5" type="ORF">Rhola_00006190</name>
</gene>
<dbReference type="InterPro" id="IPR001310">
    <property type="entry name" value="Histidine_triad_HIT"/>
</dbReference>
<accession>A0A060JFA0</accession>
<keyword evidence="5" id="KW-0378">Hydrolase</keyword>
<evidence type="ECO:0000313" key="6">
    <source>
        <dbReference type="Proteomes" id="UP000067708"/>
    </source>
</evidence>
<dbReference type="HOGENOM" id="CLU_056776_8_1_11"/>